<dbReference type="Gene3D" id="3.30.9.10">
    <property type="entry name" value="D-Amino Acid Oxidase, subunit A, domain 2"/>
    <property type="match status" value="1"/>
</dbReference>
<dbReference type="Proteomes" id="UP001162834">
    <property type="component" value="Chromosome"/>
</dbReference>
<keyword evidence="3" id="KW-1185">Reference proteome</keyword>
<evidence type="ECO:0000259" key="1">
    <source>
        <dbReference type="Pfam" id="PF01266"/>
    </source>
</evidence>
<dbReference type="SUPFAM" id="SSF51905">
    <property type="entry name" value="FAD/NAD(P)-binding domain"/>
    <property type="match status" value="1"/>
</dbReference>
<keyword evidence="2" id="KW-0560">Oxidoreductase</keyword>
<dbReference type="AlphaFoldDB" id="A0A9E6XTZ2"/>
<dbReference type="EMBL" id="CP087164">
    <property type="protein sequence ID" value="UGS34383.1"/>
    <property type="molecule type" value="Genomic_DNA"/>
</dbReference>
<sequence>MTQIDTRGLRDGATTDCYWLRDALGGVPAAECPPLEGHVDADVCIVGGGFTGLWTAIQIHDQAPSTSVVLLEADICGGAASGRNGGFAMSWWSKFDKLVEVCGTEEAIRLADLARSSISAIQAFCAAEGIDAQFRAGGWVWAASNSAQMGAWEKTVQTVGAAVADSPFELLDAQEARRRTGSDAVLGGAFEDGPASLHPARLARGLRAAALARGIRIHEHTRMTSFTRTSPATVRTGNGSVRADKLVLATHCGLAQVRELRRAVFVVSSDVLATVPIAGELAALGVDDGVSISDSRLLPIYYRSTVDGRLVFGKTSGILAFGGHLTARQTGPVSQRRRRELTSSLHRLYPGLAGAAIDSVWTGGVDRSANGLPYFGRLSAARNVLFGGGYSGNGVAPSYLGGRVLAALALELPDEWAAVSDSLRPNPVLPPEPIRFVGGRLVHTGIVRKERLEDAGRRPDPLSRFAATLVPATFVPVN</sequence>
<dbReference type="KEGG" id="sbae:DSM104329_00761"/>
<organism evidence="2 3">
    <name type="scientific">Capillimicrobium parvum</name>
    <dbReference type="NCBI Taxonomy" id="2884022"/>
    <lineage>
        <taxon>Bacteria</taxon>
        <taxon>Bacillati</taxon>
        <taxon>Actinomycetota</taxon>
        <taxon>Thermoleophilia</taxon>
        <taxon>Solirubrobacterales</taxon>
        <taxon>Capillimicrobiaceae</taxon>
        <taxon>Capillimicrobium</taxon>
    </lineage>
</organism>
<evidence type="ECO:0000313" key="2">
    <source>
        <dbReference type="EMBL" id="UGS34383.1"/>
    </source>
</evidence>
<dbReference type="PANTHER" id="PTHR13847:SF285">
    <property type="entry name" value="FAD DEPENDENT OXIDOREDUCTASE DOMAIN-CONTAINING PROTEIN"/>
    <property type="match status" value="1"/>
</dbReference>
<dbReference type="Gene3D" id="3.50.50.60">
    <property type="entry name" value="FAD/NAD(P)-binding domain"/>
    <property type="match status" value="1"/>
</dbReference>
<gene>
    <name evidence="2" type="primary">puuB_1</name>
    <name evidence="2" type="ORF">DSM104329_00761</name>
</gene>
<dbReference type="Pfam" id="PF01266">
    <property type="entry name" value="DAO"/>
    <property type="match status" value="1"/>
</dbReference>
<feature type="domain" description="FAD dependent oxidoreductase" evidence="1">
    <location>
        <begin position="42"/>
        <end position="408"/>
    </location>
</feature>
<name>A0A9E6XTZ2_9ACTN</name>
<protein>
    <submittedName>
        <fullName evidence="2">Gamma-glutamylputrescine oxidoreductase</fullName>
        <ecNumber evidence="2">1.4.3.-</ecNumber>
    </submittedName>
</protein>
<reference evidence="2" key="1">
    <citation type="journal article" date="2022" name="Int. J. Syst. Evol. Microbiol.">
        <title>Pseudomonas aegrilactucae sp. nov. and Pseudomonas morbosilactucae sp. nov., pathogens causing bacterial rot of lettuce in Japan.</title>
        <authorList>
            <person name="Sawada H."/>
            <person name="Fujikawa T."/>
            <person name="Satou M."/>
        </authorList>
    </citation>
    <scope>NUCLEOTIDE SEQUENCE</scope>
    <source>
        <strain evidence="2">0166_1</strain>
    </source>
</reference>
<dbReference type="EC" id="1.4.3.-" evidence="2"/>
<dbReference type="InterPro" id="IPR006076">
    <property type="entry name" value="FAD-dep_OxRdtase"/>
</dbReference>
<proteinExistence type="predicted"/>
<evidence type="ECO:0000313" key="3">
    <source>
        <dbReference type="Proteomes" id="UP001162834"/>
    </source>
</evidence>
<dbReference type="PANTHER" id="PTHR13847">
    <property type="entry name" value="SARCOSINE DEHYDROGENASE-RELATED"/>
    <property type="match status" value="1"/>
</dbReference>
<dbReference type="RefSeq" id="WP_259314061.1">
    <property type="nucleotide sequence ID" value="NZ_CP087164.1"/>
</dbReference>
<accession>A0A9E6XTZ2</accession>
<dbReference type="InterPro" id="IPR036188">
    <property type="entry name" value="FAD/NAD-bd_sf"/>
</dbReference>
<dbReference type="GO" id="GO:0016491">
    <property type="term" value="F:oxidoreductase activity"/>
    <property type="evidence" value="ECO:0007669"/>
    <property type="project" value="UniProtKB-KW"/>
</dbReference>
<dbReference type="GO" id="GO:0005737">
    <property type="term" value="C:cytoplasm"/>
    <property type="evidence" value="ECO:0007669"/>
    <property type="project" value="TreeGrafter"/>
</dbReference>